<proteinExistence type="inferred from homology"/>
<dbReference type="Pfam" id="PF21088">
    <property type="entry name" value="MS_channel_1st"/>
    <property type="match status" value="1"/>
</dbReference>
<keyword evidence="4 8" id="KW-0812">Transmembrane</keyword>
<dbReference type="Proteomes" id="UP000578686">
    <property type="component" value="Unassembled WGS sequence"/>
</dbReference>
<feature type="region of interest" description="Disordered" evidence="7">
    <location>
        <begin position="64"/>
        <end position="83"/>
    </location>
</feature>
<evidence type="ECO:0000256" key="7">
    <source>
        <dbReference type="SAM" id="MobiDB-lite"/>
    </source>
</evidence>
<dbReference type="FunFam" id="2.30.30.60:FF:000001">
    <property type="entry name" value="MscS Mechanosensitive ion channel"/>
    <property type="match status" value="1"/>
</dbReference>
<organism evidence="11 12">
    <name type="scientific">Streptomyces lonarensis</name>
    <dbReference type="NCBI Taxonomy" id="700599"/>
    <lineage>
        <taxon>Bacteria</taxon>
        <taxon>Bacillati</taxon>
        <taxon>Actinomycetota</taxon>
        <taxon>Actinomycetes</taxon>
        <taxon>Kitasatosporales</taxon>
        <taxon>Streptomycetaceae</taxon>
        <taxon>Streptomyces</taxon>
    </lineage>
</organism>
<dbReference type="Gene3D" id="3.30.70.100">
    <property type="match status" value="1"/>
</dbReference>
<evidence type="ECO:0000256" key="5">
    <source>
        <dbReference type="ARBA" id="ARBA00022989"/>
    </source>
</evidence>
<feature type="domain" description="Mechanosensitive ion channel transmembrane helices 2/3" evidence="10">
    <location>
        <begin position="171"/>
        <end position="208"/>
    </location>
</feature>
<feature type="compositionally biased region" description="Pro residues" evidence="7">
    <location>
        <begin position="65"/>
        <end position="76"/>
    </location>
</feature>
<sequence length="399" mass="41856">MCRGPHPDTAALVRRPSPGRAPVDLAGSRPSACRRCRLLAYRDRVLPSLSAPAVTAALGRAPAAAAPPVPSAPPADAPSSALADTAERAARTAGWLEANWEGWLATGLRIVLIAVIAFVAQALVRRAISRVIVRMSRRERAAGPTRGLLVNPERRRQRSAAIGSVLRSVATLLILGTAALMVLDQLGIELGPLMASAGIVGVAIGFGARNLVTDVLTGMFMLLEDQYGVGDRIDAGEVVGEVLEIGLRVTTLRADDGEIWYVRNGEIKRVGNLSQGWSTAAVEVEVRASEDTARVVELVTRAGAELSASPPWDELLWEPLEVLGLESVSMDSQVIKATVKVPAGKGPAVGRELRLRIKKLLDAEGIPQVDPAGITLDKLRGGDAESGVAPTAARAPAGA</sequence>
<keyword evidence="5 8" id="KW-1133">Transmembrane helix</keyword>
<keyword evidence="3" id="KW-1003">Cell membrane</keyword>
<dbReference type="SUPFAM" id="SSF82861">
    <property type="entry name" value="Mechanosensitive channel protein MscS (YggB), transmembrane region"/>
    <property type="match status" value="1"/>
</dbReference>
<dbReference type="AlphaFoldDB" id="A0A7X6D516"/>
<dbReference type="InterPro" id="IPR049142">
    <property type="entry name" value="MS_channel_1st"/>
</dbReference>
<evidence type="ECO:0000259" key="10">
    <source>
        <dbReference type="Pfam" id="PF21088"/>
    </source>
</evidence>
<dbReference type="SUPFAM" id="SSF82689">
    <property type="entry name" value="Mechanosensitive channel protein MscS (YggB), C-terminal domain"/>
    <property type="match status" value="1"/>
</dbReference>
<comment type="similarity">
    <text evidence="2">Belongs to the MscS (TC 1.A.23) family.</text>
</comment>
<protein>
    <submittedName>
        <fullName evidence="11">Mechanosensitive ion channel family protein</fullName>
    </submittedName>
</protein>
<evidence type="ECO:0000313" key="11">
    <source>
        <dbReference type="EMBL" id="NJQ08334.1"/>
    </source>
</evidence>
<dbReference type="FunFam" id="1.10.287.1260:FF:000005">
    <property type="entry name" value="Mechanosensitive ion channel family protein"/>
    <property type="match status" value="1"/>
</dbReference>
<dbReference type="PANTHER" id="PTHR30460">
    <property type="entry name" value="MODERATE CONDUCTANCE MECHANOSENSITIVE CHANNEL YBIO"/>
    <property type="match status" value="1"/>
</dbReference>
<evidence type="ECO:0000256" key="8">
    <source>
        <dbReference type="SAM" id="Phobius"/>
    </source>
</evidence>
<evidence type="ECO:0000256" key="4">
    <source>
        <dbReference type="ARBA" id="ARBA00022692"/>
    </source>
</evidence>
<dbReference type="SUPFAM" id="SSF50182">
    <property type="entry name" value="Sm-like ribonucleoproteins"/>
    <property type="match status" value="1"/>
</dbReference>
<dbReference type="Gene3D" id="1.10.287.1260">
    <property type="match status" value="1"/>
</dbReference>
<dbReference type="InterPro" id="IPR011066">
    <property type="entry name" value="MscS_channel_C_sf"/>
</dbReference>
<name>A0A7X6D516_9ACTN</name>
<comment type="caution">
    <text evidence="11">The sequence shown here is derived from an EMBL/GenBank/DDBJ whole genome shotgun (WGS) entry which is preliminary data.</text>
</comment>
<evidence type="ECO:0000313" key="12">
    <source>
        <dbReference type="Proteomes" id="UP000578686"/>
    </source>
</evidence>
<keyword evidence="6 8" id="KW-0472">Membrane</keyword>
<reference evidence="11 12" key="1">
    <citation type="submission" date="2020-03" db="EMBL/GenBank/DDBJ databases">
        <title>Draft genome of Streptomyces sp. ventii, isolated from the Axial Seamount in the Pacific Ocean, and resequencing of the two type strains Streptomyces lonarensis strain NCL 716 and Streptomyces bohaiensis strain 11A07.</title>
        <authorList>
            <person name="Loughran R.M."/>
            <person name="Pfannmuller K.M."/>
            <person name="Wasson B.J."/>
            <person name="Deadmond M.C."/>
            <person name="Paddock B.E."/>
            <person name="Koyack M.J."/>
            <person name="Gallegos D.A."/>
            <person name="Mitchell E.A."/>
            <person name="Ushijima B."/>
            <person name="Saw J.H."/>
            <person name="Mcphail K.L."/>
            <person name="Videau P."/>
        </authorList>
    </citation>
    <scope>NUCLEOTIDE SEQUENCE [LARGE SCALE GENOMIC DNA]</scope>
    <source>
        <strain evidence="11 12">NCL716</strain>
    </source>
</reference>
<feature type="transmembrane region" description="Helical" evidence="8">
    <location>
        <begin position="103"/>
        <end position="124"/>
    </location>
</feature>
<keyword evidence="12" id="KW-1185">Reference proteome</keyword>
<accession>A0A7X6D516</accession>
<feature type="domain" description="Mechanosensitive ion channel MscS" evidence="9">
    <location>
        <begin position="210"/>
        <end position="274"/>
    </location>
</feature>
<dbReference type="EMBL" id="JAAVJD010000283">
    <property type="protein sequence ID" value="NJQ08334.1"/>
    <property type="molecule type" value="Genomic_DNA"/>
</dbReference>
<dbReference type="InterPro" id="IPR006685">
    <property type="entry name" value="MscS_channel_2nd"/>
</dbReference>
<dbReference type="GO" id="GO:0008381">
    <property type="term" value="F:mechanosensitive monoatomic ion channel activity"/>
    <property type="evidence" value="ECO:0007669"/>
    <property type="project" value="InterPro"/>
</dbReference>
<evidence type="ECO:0000256" key="6">
    <source>
        <dbReference type="ARBA" id="ARBA00023136"/>
    </source>
</evidence>
<dbReference type="GO" id="GO:0005886">
    <property type="term" value="C:plasma membrane"/>
    <property type="evidence" value="ECO:0007669"/>
    <property type="project" value="UniProtKB-SubCell"/>
</dbReference>
<evidence type="ECO:0000256" key="1">
    <source>
        <dbReference type="ARBA" id="ARBA00004651"/>
    </source>
</evidence>
<dbReference type="Pfam" id="PF00924">
    <property type="entry name" value="MS_channel_2nd"/>
    <property type="match status" value="1"/>
</dbReference>
<dbReference type="InterPro" id="IPR023408">
    <property type="entry name" value="MscS_beta-dom_sf"/>
</dbReference>
<feature type="region of interest" description="Disordered" evidence="7">
    <location>
        <begin position="1"/>
        <end position="28"/>
    </location>
</feature>
<evidence type="ECO:0000259" key="9">
    <source>
        <dbReference type="Pfam" id="PF00924"/>
    </source>
</evidence>
<feature type="transmembrane region" description="Helical" evidence="8">
    <location>
        <begin position="195"/>
        <end position="212"/>
    </location>
</feature>
<dbReference type="InterPro" id="IPR011014">
    <property type="entry name" value="MscS_channel_TM-2"/>
</dbReference>
<dbReference type="InterPro" id="IPR045276">
    <property type="entry name" value="YbiO_bact"/>
</dbReference>
<dbReference type="PANTHER" id="PTHR30460:SF0">
    <property type="entry name" value="MODERATE CONDUCTANCE MECHANOSENSITIVE CHANNEL YBIO"/>
    <property type="match status" value="1"/>
</dbReference>
<dbReference type="Gene3D" id="2.30.30.60">
    <property type="match status" value="1"/>
</dbReference>
<gene>
    <name evidence="11" type="ORF">HCN56_22810</name>
</gene>
<evidence type="ECO:0000256" key="2">
    <source>
        <dbReference type="ARBA" id="ARBA00008017"/>
    </source>
</evidence>
<comment type="subcellular location">
    <subcellularLocation>
        <location evidence="1">Cell membrane</location>
        <topology evidence="1">Multi-pass membrane protein</topology>
    </subcellularLocation>
</comment>
<evidence type="ECO:0000256" key="3">
    <source>
        <dbReference type="ARBA" id="ARBA00022475"/>
    </source>
</evidence>
<dbReference type="InterPro" id="IPR010920">
    <property type="entry name" value="LSM_dom_sf"/>
</dbReference>
<feature type="transmembrane region" description="Helical" evidence="8">
    <location>
        <begin position="164"/>
        <end position="183"/>
    </location>
</feature>